<sequence length="128" mass="14307">MAAGNNEDFDKKLDGEMDTLVESFTHIISSAKIQAKDTFTLAEEGYQIECQATTIVRSCETLLTMISDMKQSLLLNDTRSINSITQRHRDQAKVRIAETHGSFSMVRAEVDQMLSELQGALDASTYVR</sequence>
<accession>A0A9W8E028</accession>
<dbReference type="Pfam" id="PF06179">
    <property type="entry name" value="Med22"/>
    <property type="match status" value="1"/>
</dbReference>
<dbReference type="PANTHER" id="PTHR12434">
    <property type="entry name" value="MEDIATOR OF RNA POLYMERASE II TRANSCRIPTION SUBUNIT 22"/>
    <property type="match status" value="1"/>
</dbReference>
<dbReference type="PANTHER" id="PTHR12434:SF6">
    <property type="entry name" value="MEDIATOR OF RNA POLYMERASE II TRANSCRIPTION SUBUNIT 22"/>
    <property type="match status" value="1"/>
</dbReference>
<organism evidence="6 7">
    <name type="scientific">Tieghemiomyces parasiticus</name>
    <dbReference type="NCBI Taxonomy" id="78921"/>
    <lineage>
        <taxon>Eukaryota</taxon>
        <taxon>Fungi</taxon>
        <taxon>Fungi incertae sedis</taxon>
        <taxon>Zoopagomycota</taxon>
        <taxon>Kickxellomycotina</taxon>
        <taxon>Dimargaritomycetes</taxon>
        <taxon>Dimargaritales</taxon>
        <taxon>Dimargaritaceae</taxon>
        <taxon>Tieghemiomyces</taxon>
    </lineage>
</organism>
<evidence type="ECO:0000313" key="6">
    <source>
        <dbReference type="EMBL" id="KAJ1926658.1"/>
    </source>
</evidence>
<evidence type="ECO:0000256" key="2">
    <source>
        <dbReference type="ARBA" id="ARBA00005942"/>
    </source>
</evidence>
<evidence type="ECO:0000256" key="5">
    <source>
        <dbReference type="ARBA" id="ARBA00023242"/>
    </source>
</evidence>
<dbReference type="GO" id="GO:0003712">
    <property type="term" value="F:transcription coregulator activity"/>
    <property type="evidence" value="ECO:0007669"/>
    <property type="project" value="InterPro"/>
</dbReference>
<name>A0A9W8E028_9FUNG</name>
<comment type="similarity">
    <text evidence="2">Belongs to the Mediator complex subunit 22 family.</text>
</comment>
<proteinExistence type="inferred from homology"/>
<dbReference type="GO" id="GO:0006357">
    <property type="term" value="P:regulation of transcription by RNA polymerase II"/>
    <property type="evidence" value="ECO:0007669"/>
    <property type="project" value="InterPro"/>
</dbReference>
<keyword evidence="5" id="KW-0539">Nucleus</keyword>
<protein>
    <recommendedName>
        <fullName evidence="8">Mediator of RNA polymerase II transcription subunit 22</fullName>
    </recommendedName>
</protein>
<dbReference type="Proteomes" id="UP001150569">
    <property type="component" value="Unassembled WGS sequence"/>
</dbReference>
<keyword evidence="3" id="KW-0805">Transcription regulation</keyword>
<evidence type="ECO:0000256" key="1">
    <source>
        <dbReference type="ARBA" id="ARBA00004123"/>
    </source>
</evidence>
<evidence type="ECO:0000256" key="3">
    <source>
        <dbReference type="ARBA" id="ARBA00023015"/>
    </source>
</evidence>
<comment type="caution">
    <text evidence="6">The sequence shown here is derived from an EMBL/GenBank/DDBJ whole genome shotgun (WGS) entry which is preliminary data.</text>
</comment>
<keyword evidence="7" id="KW-1185">Reference proteome</keyword>
<dbReference type="InterPro" id="IPR009332">
    <property type="entry name" value="Med22"/>
</dbReference>
<gene>
    <name evidence="6" type="ORF">IWQ60_003600</name>
</gene>
<evidence type="ECO:0008006" key="8">
    <source>
        <dbReference type="Google" id="ProtNLM"/>
    </source>
</evidence>
<evidence type="ECO:0000313" key="7">
    <source>
        <dbReference type="Proteomes" id="UP001150569"/>
    </source>
</evidence>
<dbReference type="EMBL" id="JANBPT010000157">
    <property type="protein sequence ID" value="KAJ1926658.1"/>
    <property type="molecule type" value="Genomic_DNA"/>
</dbReference>
<dbReference type="GO" id="GO:0016592">
    <property type="term" value="C:mediator complex"/>
    <property type="evidence" value="ECO:0007669"/>
    <property type="project" value="InterPro"/>
</dbReference>
<keyword evidence="4" id="KW-0804">Transcription</keyword>
<dbReference type="OrthoDB" id="203279at2759"/>
<evidence type="ECO:0000256" key="4">
    <source>
        <dbReference type="ARBA" id="ARBA00023163"/>
    </source>
</evidence>
<reference evidence="6" key="1">
    <citation type="submission" date="2022-07" db="EMBL/GenBank/DDBJ databases">
        <title>Phylogenomic reconstructions and comparative analyses of Kickxellomycotina fungi.</title>
        <authorList>
            <person name="Reynolds N.K."/>
            <person name="Stajich J.E."/>
            <person name="Barry K."/>
            <person name="Grigoriev I.V."/>
            <person name="Crous P."/>
            <person name="Smith M.E."/>
        </authorList>
    </citation>
    <scope>NUCLEOTIDE SEQUENCE</scope>
    <source>
        <strain evidence="6">RSA 861</strain>
    </source>
</reference>
<comment type="subcellular location">
    <subcellularLocation>
        <location evidence="1">Nucleus</location>
    </subcellularLocation>
</comment>
<dbReference type="AlphaFoldDB" id="A0A9W8E028"/>